<keyword evidence="5 6" id="KW-0472">Membrane</keyword>
<dbReference type="Pfam" id="PF00482">
    <property type="entry name" value="T2SSF"/>
    <property type="match status" value="1"/>
</dbReference>
<evidence type="ECO:0000256" key="2">
    <source>
        <dbReference type="ARBA" id="ARBA00022475"/>
    </source>
</evidence>
<dbReference type="Proteomes" id="UP000030901">
    <property type="component" value="Chromosome"/>
</dbReference>
<accession>A0A0A7S7A4</accession>
<evidence type="ECO:0000256" key="4">
    <source>
        <dbReference type="ARBA" id="ARBA00022989"/>
    </source>
</evidence>
<comment type="subcellular location">
    <subcellularLocation>
        <location evidence="1">Cell membrane</location>
        <topology evidence="1">Multi-pass membrane protein</topology>
    </subcellularLocation>
</comment>
<dbReference type="PANTHER" id="PTHR35007">
    <property type="entry name" value="INTEGRAL MEMBRANE PROTEIN-RELATED"/>
    <property type="match status" value="1"/>
</dbReference>
<sequence length="308" mass="34792">MNFIFGFILVLTSVISLFSLKRKHERLQIFNLVTQQNNSALSLFENKMDEHKVSLWQSINRSIIINFKTNYNLLIDNLPSKLHLVFMIFAGTISGVIFNNLYLDVDNILVIFGSAVFSILLMLFIVKRKVKKQFYETFPEALSTIIGIISSGSSISVAFQQCAKMEGSVGKAMKEVNARMEVGENPHNVLLNSYRLLPFNEYYFFVLTVMVNLDGGGELKDVLTNLSKVLTNNAALAKIRDGKTAELRMTLLILSLIPPGFILLLKYLAKENYELLVNTDGGHYILYYVVCSELLGIILIKKMINKAI</sequence>
<dbReference type="PANTHER" id="PTHR35007:SF2">
    <property type="entry name" value="PILUS ASSEMBLE PROTEIN"/>
    <property type="match status" value="1"/>
</dbReference>
<evidence type="ECO:0000313" key="9">
    <source>
        <dbReference type="Proteomes" id="UP000030901"/>
    </source>
</evidence>
<name>A0A0A7S7A4_FRIPE</name>
<dbReference type="STRING" id="1267021.FPB0191_01331"/>
<dbReference type="HOGENOM" id="CLU_064305_3_0_6"/>
<evidence type="ECO:0000313" key="8">
    <source>
        <dbReference type="EMBL" id="AJA45151.1"/>
    </source>
</evidence>
<feature type="transmembrane region" description="Helical" evidence="6">
    <location>
        <begin position="6"/>
        <end position="22"/>
    </location>
</feature>
<evidence type="ECO:0000256" key="6">
    <source>
        <dbReference type="SAM" id="Phobius"/>
    </source>
</evidence>
<protein>
    <submittedName>
        <fullName evidence="8">Flp pilus assembly protein TadB</fullName>
    </submittedName>
</protein>
<organism evidence="8 9">
    <name type="scientific">Frischella perrara</name>
    <dbReference type="NCBI Taxonomy" id="1267021"/>
    <lineage>
        <taxon>Bacteria</taxon>
        <taxon>Pseudomonadati</taxon>
        <taxon>Pseudomonadota</taxon>
        <taxon>Gammaproteobacteria</taxon>
        <taxon>Orbales</taxon>
        <taxon>Orbaceae</taxon>
        <taxon>Frischella</taxon>
    </lineage>
</organism>
<evidence type="ECO:0000259" key="7">
    <source>
        <dbReference type="Pfam" id="PF00482"/>
    </source>
</evidence>
<dbReference type="GO" id="GO:0005886">
    <property type="term" value="C:plasma membrane"/>
    <property type="evidence" value="ECO:0007669"/>
    <property type="project" value="UniProtKB-SubCell"/>
</dbReference>
<evidence type="ECO:0000256" key="3">
    <source>
        <dbReference type="ARBA" id="ARBA00022692"/>
    </source>
</evidence>
<evidence type="ECO:0000256" key="1">
    <source>
        <dbReference type="ARBA" id="ARBA00004651"/>
    </source>
</evidence>
<evidence type="ECO:0000256" key="5">
    <source>
        <dbReference type="ARBA" id="ARBA00023136"/>
    </source>
</evidence>
<keyword evidence="4 6" id="KW-1133">Transmembrane helix</keyword>
<dbReference type="OrthoDB" id="5611741at2"/>
<reference evidence="8 9" key="1">
    <citation type="journal article" date="2014" name="Appl. Environ. Microbiol.">
        <title>Gut symbionts from distinct hosts exhibit genotoxic activity via divergent colibactin biosynthetic pathways.</title>
        <authorList>
            <person name="Engel P."/>
            <person name="Vizcaino M.I."/>
            <person name="Crawford J.M."/>
        </authorList>
    </citation>
    <scope>NUCLEOTIDE SEQUENCE [LARGE SCALE GENOMIC DNA]</scope>
    <source>
        <strain evidence="8 9">PEB0191</strain>
    </source>
</reference>
<feature type="transmembrane region" description="Helical" evidence="6">
    <location>
        <begin position="108"/>
        <end position="126"/>
    </location>
</feature>
<keyword evidence="2" id="KW-1003">Cell membrane</keyword>
<dbReference type="RefSeq" id="WP_039104864.1">
    <property type="nucleotide sequence ID" value="NZ_CP009056.1"/>
</dbReference>
<gene>
    <name evidence="8" type="ORF">FPB0191_01331</name>
</gene>
<feature type="domain" description="Type II secretion system protein GspF" evidence="7">
    <location>
        <begin position="142"/>
        <end position="264"/>
    </location>
</feature>
<proteinExistence type="predicted"/>
<dbReference type="KEGG" id="fpp:FPB0191_01331"/>
<keyword evidence="3 6" id="KW-0812">Transmembrane</keyword>
<dbReference type="AlphaFoldDB" id="A0A0A7S7A4"/>
<dbReference type="InterPro" id="IPR018076">
    <property type="entry name" value="T2SS_GspF_dom"/>
</dbReference>
<dbReference type="EMBL" id="CP009056">
    <property type="protein sequence ID" value="AJA45151.1"/>
    <property type="molecule type" value="Genomic_DNA"/>
</dbReference>
<feature type="transmembrane region" description="Helical" evidence="6">
    <location>
        <begin position="281"/>
        <end position="300"/>
    </location>
</feature>
<feature type="transmembrane region" description="Helical" evidence="6">
    <location>
        <begin position="82"/>
        <end position="102"/>
    </location>
</feature>
<keyword evidence="9" id="KW-1185">Reference proteome</keyword>
<feature type="transmembrane region" description="Helical" evidence="6">
    <location>
        <begin position="249"/>
        <end position="269"/>
    </location>
</feature>